<accession>A0A401HPD2</accession>
<dbReference type="Gene3D" id="3.20.20.140">
    <property type="entry name" value="Metal-dependent hydrolases"/>
    <property type="match status" value="1"/>
</dbReference>
<dbReference type="PANTHER" id="PTHR40084:SF1">
    <property type="entry name" value="PHOSPHOTRANSFERASE"/>
    <property type="match status" value="1"/>
</dbReference>
<organism evidence="1 2">
    <name type="scientific">Methanofervidicoccus abyssi</name>
    <dbReference type="NCBI Taxonomy" id="2082189"/>
    <lineage>
        <taxon>Archaea</taxon>
        <taxon>Methanobacteriati</taxon>
        <taxon>Methanobacteriota</taxon>
        <taxon>Methanomada group</taxon>
        <taxon>Methanococci</taxon>
        <taxon>Methanococcales</taxon>
        <taxon>Methanofervidicoccus</taxon>
    </lineage>
</organism>
<keyword evidence="2" id="KW-1185">Reference proteome</keyword>
<dbReference type="Proteomes" id="UP000290527">
    <property type="component" value="Unassembled WGS sequence"/>
</dbReference>
<evidence type="ECO:0008006" key="3">
    <source>
        <dbReference type="Google" id="ProtNLM"/>
    </source>
</evidence>
<dbReference type="PANTHER" id="PTHR40084">
    <property type="entry name" value="PHOSPHOHYDROLASE, PHP FAMILY"/>
    <property type="match status" value="1"/>
</dbReference>
<proteinExistence type="predicted"/>
<evidence type="ECO:0000313" key="2">
    <source>
        <dbReference type="Proteomes" id="UP000290527"/>
    </source>
</evidence>
<dbReference type="NCBIfam" id="TIGR00375">
    <property type="entry name" value="TIGR00375 family protein"/>
    <property type="match status" value="1"/>
</dbReference>
<name>A0A401HPD2_9EURY</name>
<dbReference type="InterPro" id="IPR016195">
    <property type="entry name" value="Pol/histidinol_Pase-like"/>
</dbReference>
<comment type="caution">
    <text evidence="1">The sequence shown here is derived from an EMBL/GenBank/DDBJ whole genome shotgun (WGS) entry which is preliminary data.</text>
</comment>
<reference evidence="1 2" key="1">
    <citation type="journal article" date="2019" name="Int. J. Syst. Evol. Microbiol.">
        <title>Methanofervidicoccus abyssi gen. nov., sp. nov., a hydrogenotrophic methanogen, isolated from a hydrothermal vent chimney in the Mid-Cayman Spreading Center, the Caribbean Sea.</title>
        <authorList>
            <person name="Sakai S."/>
            <person name="Takaki Y."/>
            <person name="Miyazaki M."/>
            <person name="Ogawara M."/>
            <person name="Yanagawa K."/>
            <person name="Miyazaki J."/>
            <person name="Takai K."/>
        </authorList>
    </citation>
    <scope>NUCLEOTIDE SEQUENCE [LARGE SCALE GENOMIC DNA]</scope>
    <source>
        <strain evidence="1 2">HHB</strain>
    </source>
</reference>
<evidence type="ECO:0000313" key="1">
    <source>
        <dbReference type="EMBL" id="GBF36011.1"/>
    </source>
</evidence>
<dbReference type="CDD" id="cd19067">
    <property type="entry name" value="PfuEndoQ-like"/>
    <property type="match status" value="1"/>
</dbReference>
<dbReference type="EMBL" id="BFAX01000001">
    <property type="protein sequence ID" value="GBF36011.1"/>
    <property type="molecule type" value="Genomic_DNA"/>
</dbReference>
<dbReference type="SUPFAM" id="SSF89550">
    <property type="entry name" value="PHP domain-like"/>
    <property type="match status" value="1"/>
</dbReference>
<dbReference type="InterPro" id="IPR005287">
    <property type="entry name" value="CHP00375"/>
</dbReference>
<gene>
    <name evidence="1" type="ORF">MHHB_P0236</name>
</gene>
<protein>
    <recommendedName>
        <fullName evidence="3">TIGR00375 family protein</fullName>
    </recommendedName>
</protein>
<dbReference type="AlphaFoldDB" id="A0A401HPD2"/>
<sequence>MISSLNPDRTSFLLVDSKMVIYNFLFLGDILIVNCDLHIHSRFAGGTSKYMNIENVLKYGKLKGLHIVGTGDCLHPKHLQEIEKYKDSNLILTVEIEDKDRVHHLVLLPSISKAYELREKLKRYSNNIDSEGRPKVVLRGGELLEIVRETGGLIGPAHAFTPYTSLYKSFDSIYQCYERKPDFVELGLSADTDMGDMVQELRDIPFLSNSDAHSYYPYRLGREFNQFKVRSIGDLEENFEEIKKSIKHNKIVANYGLDPALGKYHLTACSKCYLRYRIEDAIKLNYRCAKCGGVIKKGVYDRTLELSKDKKIIHPEFRPPYYKIVSLSQIISLSIGKSIDSKAVENLWKRYVELFGNEINVLIKEDISNLIKVHEKVGRTIEMFRKNKIYYYPGGGGEYGRILKTPPKIRWYKPVTTLDSWLEPK</sequence>